<reference evidence="8 9" key="1">
    <citation type="journal article" date="2015" name="Sci. Rep.">
        <title>Chromosome-level genome map provides insights into diverse defense mechanisms in the medicinal fungus Ganoderma sinense.</title>
        <authorList>
            <person name="Zhu Y."/>
            <person name="Xu J."/>
            <person name="Sun C."/>
            <person name="Zhou S."/>
            <person name="Xu H."/>
            <person name="Nelson D.R."/>
            <person name="Qian J."/>
            <person name="Song J."/>
            <person name="Luo H."/>
            <person name="Xiang L."/>
            <person name="Li Y."/>
            <person name="Xu Z."/>
            <person name="Ji A."/>
            <person name="Wang L."/>
            <person name="Lu S."/>
            <person name="Hayward A."/>
            <person name="Sun W."/>
            <person name="Li X."/>
            <person name="Schwartz D.C."/>
            <person name="Wang Y."/>
            <person name="Chen S."/>
        </authorList>
    </citation>
    <scope>NUCLEOTIDE SEQUENCE [LARGE SCALE GENOMIC DNA]</scope>
    <source>
        <strain evidence="8 9">ZZ0214-1</strain>
    </source>
</reference>
<evidence type="ECO:0000256" key="4">
    <source>
        <dbReference type="ARBA" id="ARBA00023002"/>
    </source>
</evidence>
<comment type="similarity">
    <text evidence="2 7">Belongs to the cytochrome P450 family.</text>
</comment>
<proteinExistence type="inferred from homology"/>
<dbReference type="PROSITE" id="PS00086">
    <property type="entry name" value="CYTOCHROME_P450"/>
    <property type="match status" value="1"/>
</dbReference>
<keyword evidence="3 6" id="KW-0479">Metal-binding</keyword>
<accession>A0A2G8S906</accession>
<dbReference type="STRING" id="1077348.A0A2G8S906"/>
<evidence type="ECO:0000313" key="8">
    <source>
        <dbReference type="EMBL" id="PIL30237.1"/>
    </source>
</evidence>
<dbReference type="GO" id="GO:0005506">
    <property type="term" value="F:iron ion binding"/>
    <property type="evidence" value="ECO:0007669"/>
    <property type="project" value="InterPro"/>
</dbReference>
<dbReference type="CDD" id="cd11041">
    <property type="entry name" value="CYP503A1-like"/>
    <property type="match status" value="1"/>
</dbReference>
<dbReference type="GO" id="GO:0020037">
    <property type="term" value="F:heme binding"/>
    <property type="evidence" value="ECO:0007669"/>
    <property type="project" value="InterPro"/>
</dbReference>
<keyword evidence="9" id="KW-1185">Reference proteome</keyword>
<dbReference type="InterPro" id="IPR017972">
    <property type="entry name" value="Cyt_P450_CS"/>
</dbReference>
<keyword evidence="6 7" id="KW-0349">Heme</keyword>
<evidence type="ECO:0000256" key="7">
    <source>
        <dbReference type="RuleBase" id="RU000461"/>
    </source>
</evidence>
<dbReference type="Pfam" id="PF00067">
    <property type="entry name" value="p450"/>
    <property type="match status" value="1"/>
</dbReference>
<dbReference type="AlphaFoldDB" id="A0A2G8S906"/>
<dbReference type="GO" id="GO:0004497">
    <property type="term" value="F:monooxygenase activity"/>
    <property type="evidence" value="ECO:0007669"/>
    <property type="project" value="UniProtKB-KW"/>
</dbReference>
<evidence type="ECO:0000313" key="9">
    <source>
        <dbReference type="Proteomes" id="UP000230002"/>
    </source>
</evidence>
<dbReference type="InterPro" id="IPR036396">
    <property type="entry name" value="Cyt_P450_sf"/>
</dbReference>
<name>A0A2G8S906_9APHY</name>
<protein>
    <submittedName>
        <fullName evidence="8">Cytochrome P450</fullName>
    </submittedName>
</protein>
<comment type="cofactor">
    <cofactor evidence="1 6">
        <name>heme</name>
        <dbReference type="ChEBI" id="CHEBI:30413"/>
    </cofactor>
</comment>
<dbReference type="PRINTS" id="PR00385">
    <property type="entry name" value="P450"/>
</dbReference>
<sequence length="502" mass="55339">MHTYGQLAAGDSLISYAGRRWAAMDSHTYTLNPYCGRVVPPRSVLHRRLPHAWRLQRGAGRGYPESAFKIATFDRWLIVVSGRRMVQELRKRPVDELSGPLGFQENFQIKYVLEPAVLSDRYHGEVAKEKLLKKVSTLLPNIIDEVFVAVDDNVPIGGGEWNSVHITSLMSKILARASNRAFVGLPLGRNEEFLKLAVGFAMHFAKGAGVLRLVPNFMKSFLAPFVSNGKDDISRAVPYLRPIIEERTRAAAKLGEAWSDKPNDFLQSLLDRAIPKGESVSLVTQRLFMFNFAAIGTSSSAKNPGLAASLREEAHTCISANGWTGAALGSMWKLDSVLRETLRYYGVGLVSMTRKVLKDVTLHDGTRLPAGTLVSANAYSMHHDGALLEDAGKFDPLRYARMRSVEGQGLKHQFAVTSPDYIPFGHGPRACPGRFLASYTLKAVLAYILLRYDLKLAGDGARPQSAYVSLAVVPARDGRVLFKKREVLVRLGMGSELSDGVE</sequence>
<gene>
    <name evidence="8" type="ORF">GSI_07415</name>
</gene>
<dbReference type="OrthoDB" id="1844152at2759"/>
<dbReference type="GO" id="GO:0016705">
    <property type="term" value="F:oxidoreductase activity, acting on paired donors, with incorporation or reduction of molecular oxygen"/>
    <property type="evidence" value="ECO:0007669"/>
    <property type="project" value="InterPro"/>
</dbReference>
<keyword evidence="5 6" id="KW-0408">Iron</keyword>
<dbReference type="InterPro" id="IPR002403">
    <property type="entry name" value="Cyt_P450_E_grp-IV"/>
</dbReference>
<evidence type="ECO:0000256" key="3">
    <source>
        <dbReference type="ARBA" id="ARBA00022723"/>
    </source>
</evidence>
<keyword evidence="7" id="KW-0503">Monooxygenase</keyword>
<dbReference type="Gene3D" id="1.10.630.10">
    <property type="entry name" value="Cytochrome P450"/>
    <property type="match status" value="1"/>
</dbReference>
<evidence type="ECO:0000256" key="6">
    <source>
        <dbReference type="PIRSR" id="PIRSR602403-1"/>
    </source>
</evidence>
<evidence type="ECO:0000256" key="2">
    <source>
        <dbReference type="ARBA" id="ARBA00010617"/>
    </source>
</evidence>
<comment type="caution">
    <text evidence="8">The sequence shown here is derived from an EMBL/GenBank/DDBJ whole genome shotgun (WGS) entry which is preliminary data.</text>
</comment>
<dbReference type="EMBL" id="AYKW01000015">
    <property type="protein sequence ID" value="PIL30237.1"/>
    <property type="molecule type" value="Genomic_DNA"/>
</dbReference>
<feature type="binding site" description="axial binding residue" evidence="6">
    <location>
        <position position="431"/>
    </location>
    <ligand>
        <name>heme</name>
        <dbReference type="ChEBI" id="CHEBI:30413"/>
    </ligand>
    <ligandPart>
        <name>Fe</name>
        <dbReference type="ChEBI" id="CHEBI:18248"/>
    </ligandPart>
</feature>
<evidence type="ECO:0000256" key="5">
    <source>
        <dbReference type="ARBA" id="ARBA00023004"/>
    </source>
</evidence>
<keyword evidence="4 7" id="KW-0560">Oxidoreductase</keyword>
<dbReference type="SUPFAM" id="SSF48264">
    <property type="entry name" value="Cytochrome P450"/>
    <property type="match status" value="1"/>
</dbReference>
<dbReference type="PRINTS" id="PR00465">
    <property type="entry name" value="EP450IV"/>
</dbReference>
<dbReference type="InterPro" id="IPR001128">
    <property type="entry name" value="Cyt_P450"/>
</dbReference>
<dbReference type="Proteomes" id="UP000230002">
    <property type="component" value="Unassembled WGS sequence"/>
</dbReference>
<evidence type="ECO:0000256" key="1">
    <source>
        <dbReference type="ARBA" id="ARBA00001971"/>
    </source>
</evidence>
<dbReference type="PANTHER" id="PTHR46206">
    <property type="entry name" value="CYTOCHROME P450"/>
    <property type="match status" value="1"/>
</dbReference>
<organism evidence="8 9">
    <name type="scientific">Ganoderma sinense ZZ0214-1</name>
    <dbReference type="NCBI Taxonomy" id="1077348"/>
    <lineage>
        <taxon>Eukaryota</taxon>
        <taxon>Fungi</taxon>
        <taxon>Dikarya</taxon>
        <taxon>Basidiomycota</taxon>
        <taxon>Agaricomycotina</taxon>
        <taxon>Agaricomycetes</taxon>
        <taxon>Polyporales</taxon>
        <taxon>Polyporaceae</taxon>
        <taxon>Ganoderma</taxon>
    </lineage>
</organism>